<dbReference type="GO" id="GO:0071422">
    <property type="term" value="P:succinate transmembrane transport"/>
    <property type="evidence" value="ECO:0007669"/>
    <property type="project" value="TreeGrafter"/>
</dbReference>
<proteinExistence type="inferred from homology"/>
<feature type="transmembrane region" description="Helical" evidence="7">
    <location>
        <begin position="179"/>
        <end position="200"/>
    </location>
</feature>
<feature type="transmembrane region" description="Helical" evidence="7">
    <location>
        <begin position="95"/>
        <end position="113"/>
    </location>
</feature>
<dbReference type="GO" id="GO:0005886">
    <property type="term" value="C:plasma membrane"/>
    <property type="evidence" value="ECO:0007669"/>
    <property type="project" value="TreeGrafter"/>
</dbReference>
<dbReference type="Proteomes" id="UP001146793">
    <property type="component" value="Unassembled WGS sequence"/>
</dbReference>
<feature type="transmembrane region" description="Helical" evidence="7">
    <location>
        <begin position="65"/>
        <end position="83"/>
    </location>
</feature>
<organism evidence="8 9">
    <name type="scientific">Anaeramoeba flamelloides</name>
    <dbReference type="NCBI Taxonomy" id="1746091"/>
    <lineage>
        <taxon>Eukaryota</taxon>
        <taxon>Metamonada</taxon>
        <taxon>Anaeramoebidae</taxon>
        <taxon>Anaeramoeba</taxon>
    </lineage>
</organism>
<keyword evidence="3 7" id="KW-0812">Transmembrane</keyword>
<evidence type="ECO:0000256" key="6">
    <source>
        <dbReference type="SAM" id="MobiDB-lite"/>
    </source>
</evidence>
<dbReference type="Pfam" id="PF01184">
    <property type="entry name" value="Gpr1_Fun34_YaaH"/>
    <property type="match status" value="1"/>
</dbReference>
<feature type="region of interest" description="Disordered" evidence="6">
    <location>
        <begin position="1"/>
        <end position="24"/>
    </location>
</feature>
<dbReference type="PANTHER" id="PTHR30178">
    <property type="entry name" value="INNER MEMBRANE PROTEIN YAAH"/>
    <property type="match status" value="1"/>
</dbReference>
<evidence type="ECO:0000313" key="8">
    <source>
        <dbReference type="EMBL" id="KAJ3425325.1"/>
    </source>
</evidence>
<name>A0AAV7Y9P0_9EUKA</name>
<feature type="transmembrane region" description="Helical" evidence="7">
    <location>
        <begin position="120"/>
        <end position="140"/>
    </location>
</feature>
<dbReference type="PANTHER" id="PTHR30178:SF3">
    <property type="entry name" value="SUCCINATE-ACETATE_PROTON SYMPORTER SATP"/>
    <property type="match status" value="1"/>
</dbReference>
<dbReference type="InterPro" id="IPR047623">
    <property type="entry name" value="SatP"/>
</dbReference>
<comment type="caution">
    <text evidence="8">The sequence shown here is derived from an EMBL/GenBank/DDBJ whole genome shotgun (WGS) entry which is preliminary data.</text>
</comment>
<evidence type="ECO:0000313" key="9">
    <source>
        <dbReference type="Proteomes" id="UP001146793"/>
    </source>
</evidence>
<accession>A0AAV7Y9P0</accession>
<comment type="subcellular location">
    <subcellularLocation>
        <location evidence="1">Membrane</location>
        <topology evidence="1">Multi-pass membrane protein</topology>
    </subcellularLocation>
</comment>
<feature type="transmembrane region" description="Helical" evidence="7">
    <location>
        <begin position="206"/>
        <end position="227"/>
    </location>
</feature>
<dbReference type="InterPro" id="IPR000791">
    <property type="entry name" value="Gpr1/Fun34/SatP-like"/>
</dbReference>
<evidence type="ECO:0000256" key="7">
    <source>
        <dbReference type="SAM" id="Phobius"/>
    </source>
</evidence>
<evidence type="ECO:0000256" key="2">
    <source>
        <dbReference type="ARBA" id="ARBA00005587"/>
    </source>
</evidence>
<reference evidence="8" key="1">
    <citation type="submission" date="2022-08" db="EMBL/GenBank/DDBJ databases">
        <title>Novel sulphate-reducing endosymbionts in the free-living metamonad Anaeramoeba.</title>
        <authorList>
            <person name="Jerlstrom-Hultqvist J."/>
            <person name="Cepicka I."/>
            <person name="Gallot-Lavallee L."/>
            <person name="Salas-Leiva D."/>
            <person name="Curtis B.A."/>
            <person name="Zahonova K."/>
            <person name="Pipaliya S."/>
            <person name="Dacks J."/>
            <person name="Roger A.J."/>
        </authorList>
    </citation>
    <scope>NUCLEOTIDE SEQUENCE</scope>
    <source>
        <strain evidence="8">Busselton2</strain>
    </source>
</reference>
<dbReference type="AlphaFoldDB" id="A0AAV7Y9P0"/>
<dbReference type="NCBIfam" id="NF038013">
    <property type="entry name" value="AceTr_1"/>
    <property type="match status" value="1"/>
</dbReference>
<evidence type="ECO:0000256" key="5">
    <source>
        <dbReference type="ARBA" id="ARBA00023136"/>
    </source>
</evidence>
<evidence type="ECO:0000256" key="1">
    <source>
        <dbReference type="ARBA" id="ARBA00004141"/>
    </source>
</evidence>
<feature type="transmembrane region" description="Helical" evidence="7">
    <location>
        <begin position="152"/>
        <end position="172"/>
    </location>
</feature>
<keyword evidence="5 7" id="KW-0472">Membrane</keyword>
<comment type="similarity">
    <text evidence="2">Belongs to the acetate uptake transporter (AceTr) (TC 2.A.96) family.</text>
</comment>
<evidence type="ECO:0000256" key="3">
    <source>
        <dbReference type="ARBA" id="ARBA00022692"/>
    </source>
</evidence>
<keyword evidence="4 7" id="KW-1133">Transmembrane helix</keyword>
<sequence>MSNLKDQDSDYETSDSNLSQSDDELGYNTNKVREIRIEPTQIEFPKSYRMTLQSIPTNVCEPGPLGLFSLAIGCCVLIAADFGWSNSGLLLRAPWLFWIPGIAQMIAGIFEIFRKNVFGSFAFVIYGALWCGIAWTYMHVLYAGVEDAHLELHHLGVICVGYEIFSMILFIASLGLNTTFPIILGFIQVALIALVSHLFWGTSSVPVAIGLLVVCVFSYYTGFAGFINTIAGGQVISTGGPLLNWKNYVRKN</sequence>
<evidence type="ECO:0000256" key="4">
    <source>
        <dbReference type="ARBA" id="ARBA00022989"/>
    </source>
</evidence>
<dbReference type="EMBL" id="JANTQA010000070">
    <property type="protein sequence ID" value="KAJ3425325.1"/>
    <property type="molecule type" value="Genomic_DNA"/>
</dbReference>
<dbReference type="GO" id="GO:0015360">
    <property type="term" value="F:acetate:proton symporter activity"/>
    <property type="evidence" value="ECO:0007669"/>
    <property type="project" value="TreeGrafter"/>
</dbReference>
<protein>
    <submittedName>
        <fullName evidence="8">Inner membrane protein yaah</fullName>
    </submittedName>
</protein>
<gene>
    <name evidence="8" type="ORF">M0812_27763</name>
</gene>